<evidence type="ECO:0000313" key="1">
    <source>
        <dbReference type="EMBL" id="CAG6640257.1"/>
    </source>
</evidence>
<sequence length="124" mass="13716">MAHLRSFLSMTEIDNLVRETERENFITEDILLQARSQVTMVGPTPANRTTWVPAPCFQHRARGRDSLCKVRTVEPGITKWDGAWAARTSIREGSLPLHPLPHCDPMITTSLVIATGAEAVVVAP</sequence>
<dbReference type="EMBL" id="HBUF01111070">
    <property type="protein sequence ID" value="CAG6640259.1"/>
    <property type="molecule type" value="Transcribed_RNA"/>
</dbReference>
<dbReference type="EMBL" id="HBUF01111069">
    <property type="protein sequence ID" value="CAG6640257.1"/>
    <property type="molecule type" value="Transcribed_RNA"/>
</dbReference>
<reference evidence="1" key="1">
    <citation type="submission" date="2021-05" db="EMBL/GenBank/DDBJ databases">
        <authorList>
            <person name="Alioto T."/>
            <person name="Alioto T."/>
            <person name="Gomez Garrido J."/>
        </authorList>
    </citation>
    <scope>NUCLEOTIDE SEQUENCE</scope>
</reference>
<dbReference type="AlphaFoldDB" id="A0A8D8R0F0"/>
<proteinExistence type="predicted"/>
<protein>
    <submittedName>
        <fullName evidence="1">Uncharacterized protein</fullName>
    </submittedName>
</protein>
<name>A0A8D8R0F0_9HEMI</name>
<accession>A0A8D8R0F0</accession>
<organism evidence="1">
    <name type="scientific">Cacopsylla melanoneura</name>
    <dbReference type="NCBI Taxonomy" id="428564"/>
    <lineage>
        <taxon>Eukaryota</taxon>
        <taxon>Metazoa</taxon>
        <taxon>Ecdysozoa</taxon>
        <taxon>Arthropoda</taxon>
        <taxon>Hexapoda</taxon>
        <taxon>Insecta</taxon>
        <taxon>Pterygota</taxon>
        <taxon>Neoptera</taxon>
        <taxon>Paraneoptera</taxon>
        <taxon>Hemiptera</taxon>
        <taxon>Sternorrhyncha</taxon>
        <taxon>Psylloidea</taxon>
        <taxon>Psyllidae</taxon>
        <taxon>Psyllinae</taxon>
        <taxon>Cacopsylla</taxon>
    </lineage>
</organism>